<dbReference type="PIRSF" id="PIRSF001112">
    <property type="entry name" value="Epoxide_hydrolase"/>
    <property type="match status" value="1"/>
</dbReference>
<dbReference type="OrthoDB" id="27092at2"/>
<dbReference type="InterPro" id="IPR029058">
    <property type="entry name" value="AB_hydrolase_fold"/>
</dbReference>
<dbReference type="SUPFAM" id="SSF53474">
    <property type="entry name" value="alpha/beta-Hydrolases"/>
    <property type="match status" value="1"/>
</dbReference>
<comment type="similarity">
    <text evidence="1">Belongs to the peptidase S33 family.</text>
</comment>
<gene>
    <name evidence="4" type="ORF">AHOG_14195</name>
</gene>
<dbReference type="Gene3D" id="3.40.50.1820">
    <property type="entry name" value="alpha/beta hydrolase"/>
    <property type="match status" value="1"/>
</dbReference>
<evidence type="ECO:0000313" key="5">
    <source>
        <dbReference type="Proteomes" id="UP000204221"/>
    </source>
</evidence>
<dbReference type="InterPro" id="IPR016292">
    <property type="entry name" value="Epoxide_hydrolase"/>
</dbReference>
<protein>
    <submittedName>
        <fullName evidence="4">Uncharacterized protein</fullName>
    </submittedName>
</protein>
<evidence type="ECO:0000256" key="2">
    <source>
        <dbReference type="ARBA" id="ARBA00022797"/>
    </source>
</evidence>
<dbReference type="GO" id="GO:0097176">
    <property type="term" value="P:epoxide metabolic process"/>
    <property type="evidence" value="ECO:0007669"/>
    <property type="project" value="TreeGrafter"/>
</dbReference>
<sequence length="400" mass="43689">MSAEIRPFHIDVPEADLADLRDRLTRTRWPARLPGAEWSRGIPVDHLRELAEHWRTDYDWRRHEAELNRFPQFRTEIDGQEVHFLHVVSPEPDALPVILTHSWPNSVAEFLTILGPLTDPRAHGGDPARAVTVVAPSLPGFAFSPFPEPADDEPWSAARVARAWSALMSRLGYRRYGAHGNDVGALVSAELALADPEHLIGVHLTGGLGMPTGDSAEIEELTEEERDQIAWLGDLFGETGSGYARYLARRPQTLAYGLHDSPAAQLAYLLERFTEFDGWPAEGTTPVACLDRDQFLTTVSLYWFTGTAASSAWTYFEDAAGMPIDQTVVPTGVSHGGPTAFRRIAERGNTIVRWSNHTSPSHMVAMADPENLVADLRQFFGGLRAGGPAGAGGAACPSGG</sequence>
<dbReference type="PANTHER" id="PTHR21661">
    <property type="entry name" value="EPOXIDE HYDROLASE 1-RELATED"/>
    <property type="match status" value="1"/>
</dbReference>
<evidence type="ECO:0000313" key="4">
    <source>
        <dbReference type="EMBL" id="ASO20481.1"/>
    </source>
</evidence>
<keyword evidence="2" id="KW-0058">Aromatic hydrocarbons catabolism</keyword>
<dbReference type="RefSeq" id="WP_093941799.1">
    <property type="nucleotide sequence ID" value="NZ_CP022521.1"/>
</dbReference>
<name>A0A221W4A0_9PSEU</name>
<dbReference type="Proteomes" id="UP000204221">
    <property type="component" value="Chromosome"/>
</dbReference>
<keyword evidence="3" id="KW-0378">Hydrolase</keyword>
<dbReference type="EMBL" id="CP022521">
    <property type="protein sequence ID" value="ASO20481.1"/>
    <property type="molecule type" value="Genomic_DNA"/>
</dbReference>
<dbReference type="InterPro" id="IPR010497">
    <property type="entry name" value="Epoxide_hydro_N"/>
</dbReference>
<evidence type="ECO:0000256" key="3">
    <source>
        <dbReference type="ARBA" id="ARBA00022801"/>
    </source>
</evidence>
<proteinExistence type="inferred from homology"/>
<organism evidence="4 5">
    <name type="scientific">Actinoalloteichus hoggarensis</name>
    <dbReference type="NCBI Taxonomy" id="1470176"/>
    <lineage>
        <taxon>Bacteria</taxon>
        <taxon>Bacillati</taxon>
        <taxon>Actinomycetota</taxon>
        <taxon>Actinomycetes</taxon>
        <taxon>Pseudonocardiales</taxon>
        <taxon>Pseudonocardiaceae</taxon>
        <taxon>Actinoalloteichus</taxon>
    </lineage>
</organism>
<dbReference type="KEGG" id="ahg:AHOG_14195"/>
<accession>A0A221W4A0</accession>
<dbReference type="Pfam" id="PF06441">
    <property type="entry name" value="EHN"/>
    <property type="match status" value="1"/>
</dbReference>
<evidence type="ECO:0000256" key="1">
    <source>
        <dbReference type="ARBA" id="ARBA00010088"/>
    </source>
</evidence>
<dbReference type="AlphaFoldDB" id="A0A221W4A0"/>
<dbReference type="GO" id="GO:0004301">
    <property type="term" value="F:epoxide hydrolase activity"/>
    <property type="evidence" value="ECO:0007669"/>
    <property type="project" value="TreeGrafter"/>
</dbReference>
<reference evidence="4 5" key="1">
    <citation type="submission" date="2017-07" db="EMBL/GenBank/DDBJ databases">
        <title>Complete genome sequence of Actinoalloteichus hoggarensis DSM 45943, type strain of Actinoalloteichus hoggarensis.</title>
        <authorList>
            <person name="Ruckert C."/>
            <person name="Nouioui I."/>
            <person name="Willmese J."/>
            <person name="van Wezel G."/>
            <person name="Klenk H.-P."/>
            <person name="Kalinowski J."/>
            <person name="Zotchev S.B."/>
        </authorList>
    </citation>
    <scope>NUCLEOTIDE SEQUENCE [LARGE SCALE GENOMIC DNA]</scope>
    <source>
        <strain evidence="4 5">DSM 45943</strain>
    </source>
</reference>
<dbReference type="PANTHER" id="PTHR21661:SF35">
    <property type="entry name" value="EPOXIDE HYDROLASE"/>
    <property type="match status" value="1"/>
</dbReference>
<keyword evidence="5" id="KW-1185">Reference proteome</keyword>